<evidence type="ECO:0000313" key="5">
    <source>
        <dbReference type="Proteomes" id="UP000051751"/>
    </source>
</evidence>
<sequence length="180" mass="20339">MTKDIEAIYQAELKQADIDHHTPTAGAMTGHIVANLVVLANKLQQAKWYVNGPSSFELRAQFDTLRQEAVQQRDELGQLLIAENQVAPTTTAEVTEYALLEEDGRNKYRTADWWVDEFVHDFDKENMFITRAIKLAAKEDRPALGQFLTTLLGTNNQHIAELQAWLGKTPRAGLDDEDDD</sequence>
<protein>
    <submittedName>
        <fullName evidence="3">Stress induced DNA binding protein</fullName>
    </submittedName>
</protein>
<dbReference type="EMBL" id="JQAT01000002">
    <property type="protein sequence ID" value="KRN28874.1"/>
    <property type="molecule type" value="Genomic_DNA"/>
</dbReference>
<gene>
    <name evidence="2" type="ORF">IV38_GL001082</name>
    <name evidence="3" type="ORF">IV40_GL000771</name>
</gene>
<evidence type="ECO:0000259" key="1">
    <source>
        <dbReference type="Pfam" id="PF00210"/>
    </source>
</evidence>
<dbReference type="Proteomes" id="UP000051751">
    <property type="component" value="Unassembled WGS sequence"/>
</dbReference>
<dbReference type="AlphaFoldDB" id="A0A0R2G672"/>
<dbReference type="InterPro" id="IPR009078">
    <property type="entry name" value="Ferritin-like_SF"/>
</dbReference>
<proteinExistence type="predicted"/>
<dbReference type="RefSeq" id="WP_057768969.1">
    <property type="nucleotide sequence ID" value="NZ_JQAT01000002.1"/>
</dbReference>
<dbReference type="SUPFAM" id="SSF47240">
    <property type="entry name" value="Ferritin-like"/>
    <property type="match status" value="1"/>
</dbReference>
<reference evidence="4 5" key="1">
    <citation type="journal article" date="2015" name="Genome Announc.">
        <title>Expanding the biotechnology potential of lactobacilli through comparative genomics of 213 strains and associated genera.</title>
        <authorList>
            <person name="Sun Z."/>
            <person name="Harris H.M."/>
            <person name="McCann A."/>
            <person name="Guo C."/>
            <person name="Argimon S."/>
            <person name="Zhang W."/>
            <person name="Yang X."/>
            <person name="Jeffery I.B."/>
            <person name="Cooney J.C."/>
            <person name="Kagawa T.F."/>
            <person name="Liu W."/>
            <person name="Song Y."/>
            <person name="Salvetti E."/>
            <person name="Wrobel A."/>
            <person name="Rasinkangas P."/>
            <person name="Parkhill J."/>
            <person name="Rea M.C."/>
            <person name="O'Sullivan O."/>
            <person name="Ritari J."/>
            <person name="Douillard F.P."/>
            <person name="Paul Ross R."/>
            <person name="Yang R."/>
            <person name="Briner A.E."/>
            <person name="Felis G.E."/>
            <person name="de Vos W.M."/>
            <person name="Barrangou R."/>
            <person name="Klaenhammer T.R."/>
            <person name="Caufield P.W."/>
            <person name="Cui Y."/>
            <person name="Zhang H."/>
            <person name="O'Toole P.W."/>
        </authorList>
    </citation>
    <scope>NUCLEOTIDE SEQUENCE [LARGE SCALE GENOMIC DNA]</scope>
    <source>
        <strain evidence="2 5">ATCC BAA-66</strain>
        <strain evidence="3 4">DSM 13344</strain>
    </source>
</reference>
<dbReference type="STRING" id="81857.IV38_GL001082"/>
<keyword evidence="4" id="KW-1185">Reference proteome</keyword>
<dbReference type="InterPro" id="IPR008331">
    <property type="entry name" value="Ferritin_DPS_dom"/>
</dbReference>
<evidence type="ECO:0000313" key="3">
    <source>
        <dbReference type="EMBL" id="KRN32716.1"/>
    </source>
</evidence>
<dbReference type="OrthoDB" id="9797023at2"/>
<dbReference type="Pfam" id="PF00210">
    <property type="entry name" value="Ferritin"/>
    <property type="match status" value="1"/>
</dbReference>
<comment type="caution">
    <text evidence="3">The sequence shown here is derived from an EMBL/GenBank/DDBJ whole genome shotgun (WGS) entry which is preliminary data.</text>
</comment>
<evidence type="ECO:0000313" key="2">
    <source>
        <dbReference type="EMBL" id="KRN28874.1"/>
    </source>
</evidence>
<dbReference type="Proteomes" id="UP000051645">
    <property type="component" value="Unassembled WGS sequence"/>
</dbReference>
<dbReference type="EMBL" id="JQAZ01000002">
    <property type="protein sequence ID" value="KRN32716.1"/>
    <property type="molecule type" value="Genomic_DNA"/>
</dbReference>
<accession>A0A0R2G672</accession>
<feature type="domain" description="Ferritin/DPS" evidence="1">
    <location>
        <begin position="32"/>
        <end position="171"/>
    </location>
</feature>
<dbReference type="Gene3D" id="1.20.1260.10">
    <property type="match status" value="1"/>
</dbReference>
<dbReference type="GO" id="GO:0008199">
    <property type="term" value="F:ferric iron binding"/>
    <property type="evidence" value="ECO:0007669"/>
    <property type="project" value="InterPro"/>
</dbReference>
<evidence type="ECO:0000313" key="4">
    <source>
        <dbReference type="Proteomes" id="UP000051645"/>
    </source>
</evidence>
<organism evidence="3 4">
    <name type="scientific">Lactobacillus selangorensis</name>
    <dbReference type="NCBI Taxonomy" id="81857"/>
    <lineage>
        <taxon>Bacteria</taxon>
        <taxon>Bacillati</taxon>
        <taxon>Bacillota</taxon>
        <taxon>Bacilli</taxon>
        <taxon>Lactobacillales</taxon>
        <taxon>Lactobacillaceae</taxon>
        <taxon>Lactobacillus</taxon>
    </lineage>
</organism>
<dbReference type="InterPro" id="IPR012347">
    <property type="entry name" value="Ferritin-like"/>
</dbReference>
<dbReference type="PATRIC" id="fig|81857.3.peg.1088"/>
<name>A0A0R2G672_9LACO</name>